<feature type="region of interest" description="Disordered" evidence="6">
    <location>
        <begin position="189"/>
        <end position="238"/>
    </location>
</feature>
<feature type="domain" description="Large ribosomal subunit protein bL25 beta" evidence="8">
    <location>
        <begin position="105"/>
        <end position="189"/>
    </location>
</feature>
<dbReference type="Gene3D" id="2.170.120.20">
    <property type="entry name" value="Ribosomal protein L25, beta domain"/>
    <property type="match status" value="1"/>
</dbReference>
<dbReference type="CDD" id="cd00495">
    <property type="entry name" value="Ribosomal_L25_TL5_CTC"/>
    <property type="match status" value="1"/>
</dbReference>
<feature type="compositionally biased region" description="Basic and acidic residues" evidence="6">
    <location>
        <begin position="219"/>
        <end position="238"/>
    </location>
</feature>
<evidence type="ECO:0000256" key="6">
    <source>
        <dbReference type="SAM" id="MobiDB-lite"/>
    </source>
</evidence>
<dbReference type="InterPro" id="IPR011035">
    <property type="entry name" value="Ribosomal_bL25/Gln-tRNA_synth"/>
</dbReference>
<dbReference type="PANTHER" id="PTHR33284">
    <property type="entry name" value="RIBOSOMAL PROTEIN L25/GLN-TRNA SYNTHETASE, ANTI-CODON-BINDING DOMAIN-CONTAINING PROTEIN"/>
    <property type="match status" value="1"/>
</dbReference>
<dbReference type="GO" id="GO:0006412">
    <property type="term" value="P:translation"/>
    <property type="evidence" value="ECO:0007669"/>
    <property type="project" value="UniProtKB-UniRule"/>
</dbReference>
<feature type="compositionally biased region" description="Low complexity" evidence="6">
    <location>
        <begin position="200"/>
        <end position="212"/>
    </location>
</feature>
<evidence type="ECO:0000256" key="1">
    <source>
        <dbReference type="ARBA" id="ARBA00022730"/>
    </source>
</evidence>
<dbReference type="HAMAP" id="MF_01334">
    <property type="entry name" value="Ribosomal_bL25_CTC"/>
    <property type="match status" value="1"/>
</dbReference>
<protein>
    <recommendedName>
        <fullName evidence="5">Large ribosomal subunit protein bL25</fullName>
    </recommendedName>
    <alternativeName>
        <fullName evidence="5">General stress protein CTC</fullName>
    </alternativeName>
</protein>
<name>A0A1F7H0X9_9BACT</name>
<dbReference type="PANTHER" id="PTHR33284:SF1">
    <property type="entry name" value="RIBOSOMAL PROTEIN L25_GLN-TRNA SYNTHETASE, ANTI-CODON-BINDING DOMAIN-CONTAINING PROTEIN"/>
    <property type="match status" value="1"/>
</dbReference>
<evidence type="ECO:0000256" key="4">
    <source>
        <dbReference type="ARBA" id="ARBA00023274"/>
    </source>
</evidence>
<keyword evidence="2 5" id="KW-0694">RNA-binding</keyword>
<evidence type="ECO:0000256" key="3">
    <source>
        <dbReference type="ARBA" id="ARBA00022980"/>
    </source>
</evidence>
<dbReference type="Proteomes" id="UP000177159">
    <property type="component" value="Unassembled WGS sequence"/>
</dbReference>
<dbReference type="GO" id="GO:0003735">
    <property type="term" value="F:structural constituent of ribosome"/>
    <property type="evidence" value="ECO:0007669"/>
    <property type="project" value="InterPro"/>
</dbReference>
<dbReference type="Pfam" id="PF01386">
    <property type="entry name" value="Ribosomal_L25p"/>
    <property type="match status" value="1"/>
</dbReference>
<dbReference type="InterPro" id="IPR037121">
    <property type="entry name" value="Ribosomal_bL25_C"/>
</dbReference>
<organism evidence="9 10">
    <name type="scientific">Candidatus Roizmanbacteria bacterium RIFCSPHIGHO2_02_FULL_37_24</name>
    <dbReference type="NCBI Taxonomy" id="1802037"/>
    <lineage>
        <taxon>Bacteria</taxon>
        <taxon>Candidatus Roizmaniibacteriota</taxon>
    </lineage>
</organism>
<dbReference type="Pfam" id="PF14693">
    <property type="entry name" value="Ribosomal_TL5_C"/>
    <property type="match status" value="1"/>
</dbReference>
<dbReference type="Gene3D" id="2.40.240.10">
    <property type="entry name" value="Ribosomal Protein L25, Chain P"/>
    <property type="match status" value="1"/>
</dbReference>
<comment type="function">
    <text evidence="5">This is one of the proteins that binds to the 5S RNA in the ribosome where it forms part of the central protuberance.</text>
</comment>
<comment type="subunit">
    <text evidence="5">Part of the 50S ribosomal subunit; part of the 5S rRNA/L5/L18/L25 subcomplex. Contacts the 5S rRNA. Binds to the 5S rRNA independently of L5 and L18.</text>
</comment>
<dbReference type="InterPro" id="IPR020057">
    <property type="entry name" value="Ribosomal_bL25_b-dom"/>
</dbReference>
<evidence type="ECO:0000256" key="5">
    <source>
        <dbReference type="HAMAP-Rule" id="MF_01334"/>
    </source>
</evidence>
<evidence type="ECO:0000313" key="10">
    <source>
        <dbReference type="Proteomes" id="UP000177159"/>
    </source>
</evidence>
<dbReference type="InterPro" id="IPR029751">
    <property type="entry name" value="Ribosomal_L25_dom"/>
</dbReference>
<keyword evidence="4 5" id="KW-0687">Ribonucleoprotein</keyword>
<evidence type="ECO:0000313" key="9">
    <source>
        <dbReference type="EMBL" id="OGK24703.1"/>
    </source>
</evidence>
<sequence>MVAKKTSDKIVLDVQKREINGKKVKQLRKEGILPANIYGKDFVSQAISLNTHDFLKTYKEAGETQLIYLNLDKKEIPVLMHNLQLHSVSGHPLHVDFRKIDLTKKIEAHVPLKFINESPAVHQNKGDMLTILNALTVEALPGSIPHDIEIDISILNEVDDEIRIKDLKTVAGYSVKDDPESVIVKIAEHKEEVIAPEPAPEVAEGGPAAEGEAPAEGEEGSKEQTQKKEETKPEEKKE</sequence>
<dbReference type="InterPro" id="IPR001021">
    <property type="entry name" value="Ribosomal_bL25_long"/>
</dbReference>
<evidence type="ECO:0000259" key="7">
    <source>
        <dbReference type="Pfam" id="PF01386"/>
    </source>
</evidence>
<keyword evidence="3 5" id="KW-0689">Ribosomal protein</keyword>
<evidence type="ECO:0000256" key="2">
    <source>
        <dbReference type="ARBA" id="ARBA00022884"/>
    </source>
</evidence>
<keyword evidence="1 5" id="KW-0699">rRNA-binding</keyword>
<dbReference type="NCBIfam" id="TIGR00731">
    <property type="entry name" value="bL25_bact_ctc"/>
    <property type="match status" value="1"/>
</dbReference>
<dbReference type="AlphaFoldDB" id="A0A1F7H0X9"/>
<comment type="caution">
    <text evidence="9">The sequence shown here is derived from an EMBL/GenBank/DDBJ whole genome shotgun (WGS) entry which is preliminary data.</text>
</comment>
<feature type="domain" description="Large ribosomal subunit protein bL25 L25" evidence="7">
    <location>
        <begin position="12"/>
        <end position="97"/>
    </location>
</feature>
<gene>
    <name evidence="5" type="primary">rplY</name>
    <name evidence="5" type="synonym">ctc</name>
    <name evidence="9" type="ORF">A3C24_01100</name>
</gene>
<accession>A0A1F7H0X9</accession>
<dbReference type="GO" id="GO:0022625">
    <property type="term" value="C:cytosolic large ribosomal subunit"/>
    <property type="evidence" value="ECO:0007669"/>
    <property type="project" value="TreeGrafter"/>
</dbReference>
<dbReference type="InterPro" id="IPR020930">
    <property type="entry name" value="Ribosomal_uL5_bac-type"/>
</dbReference>
<dbReference type="InterPro" id="IPR020056">
    <property type="entry name" value="Rbsml_bL25/Gln-tRNA_synth_N"/>
</dbReference>
<evidence type="ECO:0000259" key="8">
    <source>
        <dbReference type="Pfam" id="PF14693"/>
    </source>
</evidence>
<dbReference type="SUPFAM" id="SSF50715">
    <property type="entry name" value="Ribosomal protein L25-like"/>
    <property type="match status" value="1"/>
</dbReference>
<proteinExistence type="inferred from homology"/>
<comment type="similarity">
    <text evidence="5">Belongs to the bacterial ribosomal protein bL25 family. CTC subfamily.</text>
</comment>
<reference evidence="9 10" key="1">
    <citation type="journal article" date="2016" name="Nat. Commun.">
        <title>Thousands of microbial genomes shed light on interconnected biogeochemical processes in an aquifer system.</title>
        <authorList>
            <person name="Anantharaman K."/>
            <person name="Brown C.T."/>
            <person name="Hug L.A."/>
            <person name="Sharon I."/>
            <person name="Castelle C.J."/>
            <person name="Probst A.J."/>
            <person name="Thomas B.C."/>
            <person name="Singh A."/>
            <person name="Wilkins M.J."/>
            <person name="Karaoz U."/>
            <person name="Brodie E.L."/>
            <person name="Williams K.H."/>
            <person name="Hubbard S.S."/>
            <person name="Banfield J.F."/>
        </authorList>
    </citation>
    <scope>NUCLEOTIDE SEQUENCE [LARGE SCALE GENOMIC DNA]</scope>
</reference>
<dbReference type="GO" id="GO:0008097">
    <property type="term" value="F:5S rRNA binding"/>
    <property type="evidence" value="ECO:0007669"/>
    <property type="project" value="InterPro"/>
</dbReference>
<dbReference type="EMBL" id="MFZM01000004">
    <property type="protein sequence ID" value="OGK24703.1"/>
    <property type="molecule type" value="Genomic_DNA"/>
</dbReference>